<evidence type="ECO:0000256" key="7">
    <source>
        <dbReference type="PROSITE-ProRule" id="PRU01240"/>
    </source>
</evidence>
<comment type="similarity">
    <text evidence="2 7 8">Belongs to the peptidase S8 family.</text>
</comment>
<evidence type="ECO:0000256" key="6">
    <source>
        <dbReference type="ARBA" id="ARBA00022825"/>
    </source>
</evidence>
<dbReference type="PANTHER" id="PTHR43806:SF11">
    <property type="entry name" value="CEREVISIN-RELATED"/>
    <property type="match status" value="1"/>
</dbReference>
<keyword evidence="12" id="KW-1185">Reference proteome</keyword>
<dbReference type="RefSeq" id="WP_220133602.1">
    <property type="nucleotide sequence ID" value="NZ_BAABAM010000002.1"/>
</dbReference>
<dbReference type="InterPro" id="IPR036852">
    <property type="entry name" value="Peptidase_S8/S53_dom_sf"/>
</dbReference>
<evidence type="ECO:0000256" key="8">
    <source>
        <dbReference type="RuleBase" id="RU003355"/>
    </source>
</evidence>
<feature type="domain" description="Peptidase S8/S53" evidence="10">
    <location>
        <begin position="45"/>
        <end position="294"/>
    </location>
</feature>
<dbReference type="AlphaFoldDB" id="A0A7W0CIW0"/>
<dbReference type="PRINTS" id="PR00723">
    <property type="entry name" value="SUBTILISIN"/>
</dbReference>
<dbReference type="Gene3D" id="3.40.50.200">
    <property type="entry name" value="Peptidase S8/S53 domain"/>
    <property type="match status" value="1"/>
</dbReference>
<dbReference type="InterPro" id="IPR015500">
    <property type="entry name" value="Peptidase_S8_subtilisin-rel"/>
</dbReference>
<sequence length="311" mass="31556">MRKTFICGLALLMAGCSSAEPDPLLAQQWGIDALRLPAAWEQQKGDDVIIAIVDTGVDTEHPDLEDKIVDGYDFVTNDDDPKDQNGHGTHVAGIAAAVTDNGVGIAGAAPGAKIMPIRVLNTVGSGDPNAIAKGIIWAADHGAKVINLSLGESGLLSRLLKGGVLNPAMQHAYTKGAVVVAAAGNDGTAKQNYQPPTQVLVVGASDRQGQPASFSNFGAQGAVCAPGVKIISTLPTYATAETLKNTTGYGVLDGTSMASPYVAGVAALLVGQGKSPAQVMEALRSTAVNPTKDVRLGLGVVDAQAALAASG</sequence>
<accession>A0A7W0CIW0</accession>
<keyword evidence="9" id="KW-0732">Signal</keyword>
<dbReference type="PANTHER" id="PTHR43806">
    <property type="entry name" value="PEPTIDASE S8"/>
    <property type="match status" value="1"/>
</dbReference>
<comment type="caution">
    <text evidence="11">The sequence shown here is derived from an EMBL/GenBank/DDBJ whole genome shotgun (WGS) entry which is preliminary data.</text>
</comment>
<dbReference type="PROSITE" id="PS00137">
    <property type="entry name" value="SUBTILASE_HIS"/>
    <property type="match status" value="1"/>
</dbReference>
<organism evidence="11 12">
    <name type="scientific">Nonomuraea soli</name>
    <dbReference type="NCBI Taxonomy" id="1032476"/>
    <lineage>
        <taxon>Bacteria</taxon>
        <taxon>Bacillati</taxon>
        <taxon>Actinomycetota</taxon>
        <taxon>Actinomycetes</taxon>
        <taxon>Streptosporangiales</taxon>
        <taxon>Streptosporangiaceae</taxon>
        <taxon>Nonomuraea</taxon>
    </lineage>
</organism>
<keyword evidence="5 7" id="KW-0378">Hydrolase</keyword>
<feature type="chain" id="PRO_5031299981" evidence="9">
    <location>
        <begin position="20"/>
        <end position="311"/>
    </location>
</feature>
<comment type="subcellular location">
    <subcellularLocation>
        <location evidence="1">Secreted</location>
    </subcellularLocation>
</comment>
<keyword evidence="4 7" id="KW-0645">Protease</keyword>
<evidence type="ECO:0000256" key="3">
    <source>
        <dbReference type="ARBA" id="ARBA00022525"/>
    </source>
</evidence>
<feature type="active site" description="Charge relay system" evidence="7">
    <location>
        <position position="54"/>
    </location>
</feature>
<dbReference type="GO" id="GO:0005576">
    <property type="term" value="C:extracellular region"/>
    <property type="evidence" value="ECO:0007669"/>
    <property type="project" value="UniProtKB-SubCell"/>
</dbReference>
<reference evidence="11 12" key="1">
    <citation type="submission" date="2020-07" db="EMBL/GenBank/DDBJ databases">
        <title>Genomic Encyclopedia of Type Strains, Phase IV (KMG-IV): sequencing the most valuable type-strain genomes for metagenomic binning, comparative biology and taxonomic classification.</title>
        <authorList>
            <person name="Goeker M."/>
        </authorList>
    </citation>
    <scope>NUCLEOTIDE SEQUENCE [LARGE SCALE GENOMIC DNA]</scope>
    <source>
        <strain evidence="11 12">DSM 45533</strain>
    </source>
</reference>
<dbReference type="GO" id="GO:0006508">
    <property type="term" value="P:proteolysis"/>
    <property type="evidence" value="ECO:0007669"/>
    <property type="project" value="UniProtKB-KW"/>
</dbReference>
<dbReference type="PROSITE" id="PS00136">
    <property type="entry name" value="SUBTILASE_ASP"/>
    <property type="match status" value="1"/>
</dbReference>
<evidence type="ECO:0000256" key="4">
    <source>
        <dbReference type="ARBA" id="ARBA00022670"/>
    </source>
</evidence>
<dbReference type="InterPro" id="IPR022398">
    <property type="entry name" value="Peptidase_S8_His-AS"/>
</dbReference>
<dbReference type="Proteomes" id="UP000530928">
    <property type="component" value="Unassembled WGS sequence"/>
</dbReference>
<protein>
    <submittedName>
        <fullName evidence="11">Subtilisin family serine protease</fullName>
    </submittedName>
</protein>
<dbReference type="InterPro" id="IPR023828">
    <property type="entry name" value="Peptidase_S8_Ser-AS"/>
</dbReference>
<dbReference type="PROSITE" id="PS51257">
    <property type="entry name" value="PROKAR_LIPOPROTEIN"/>
    <property type="match status" value="1"/>
</dbReference>
<evidence type="ECO:0000256" key="2">
    <source>
        <dbReference type="ARBA" id="ARBA00011073"/>
    </source>
</evidence>
<name>A0A7W0CIW0_9ACTN</name>
<dbReference type="SUPFAM" id="SSF52743">
    <property type="entry name" value="Subtilisin-like"/>
    <property type="match status" value="1"/>
</dbReference>
<dbReference type="Pfam" id="PF00082">
    <property type="entry name" value="Peptidase_S8"/>
    <property type="match status" value="1"/>
</dbReference>
<keyword evidence="3" id="KW-0964">Secreted</keyword>
<dbReference type="InterPro" id="IPR000209">
    <property type="entry name" value="Peptidase_S8/S53_dom"/>
</dbReference>
<dbReference type="PROSITE" id="PS51892">
    <property type="entry name" value="SUBTILASE"/>
    <property type="match status" value="1"/>
</dbReference>
<dbReference type="EMBL" id="JACDUR010000003">
    <property type="protein sequence ID" value="MBA2891976.1"/>
    <property type="molecule type" value="Genomic_DNA"/>
</dbReference>
<keyword evidence="6 7" id="KW-0720">Serine protease</keyword>
<evidence type="ECO:0000313" key="12">
    <source>
        <dbReference type="Proteomes" id="UP000530928"/>
    </source>
</evidence>
<feature type="active site" description="Charge relay system" evidence="7">
    <location>
        <position position="87"/>
    </location>
</feature>
<dbReference type="InterPro" id="IPR034084">
    <property type="entry name" value="Thermitase-like_dom"/>
</dbReference>
<feature type="signal peptide" evidence="9">
    <location>
        <begin position="1"/>
        <end position="19"/>
    </location>
</feature>
<dbReference type="InterPro" id="IPR023827">
    <property type="entry name" value="Peptidase_S8_Asp-AS"/>
</dbReference>
<evidence type="ECO:0000256" key="5">
    <source>
        <dbReference type="ARBA" id="ARBA00022801"/>
    </source>
</evidence>
<evidence type="ECO:0000259" key="10">
    <source>
        <dbReference type="Pfam" id="PF00082"/>
    </source>
</evidence>
<dbReference type="PROSITE" id="PS00138">
    <property type="entry name" value="SUBTILASE_SER"/>
    <property type="match status" value="1"/>
</dbReference>
<gene>
    <name evidence="11" type="ORF">HNR30_003317</name>
</gene>
<dbReference type="GO" id="GO:0004252">
    <property type="term" value="F:serine-type endopeptidase activity"/>
    <property type="evidence" value="ECO:0007669"/>
    <property type="project" value="UniProtKB-UniRule"/>
</dbReference>
<evidence type="ECO:0000256" key="1">
    <source>
        <dbReference type="ARBA" id="ARBA00004613"/>
    </source>
</evidence>
<evidence type="ECO:0000313" key="11">
    <source>
        <dbReference type="EMBL" id="MBA2891976.1"/>
    </source>
</evidence>
<proteinExistence type="inferred from homology"/>
<feature type="active site" description="Charge relay system" evidence="7">
    <location>
        <position position="256"/>
    </location>
</feature>
<evidence type="ECO:0000256" key="9">
    <source>
        <dbReference type="SAM" id="SignalP"/>
    </source>
</evidence>
<dbReference type="CDD" id="cd07484">
    <property type="entry name" value="Peptidases_S8_Thermitase_like"/>
    <property type="match status" value="1"/>
</dbReference>
<dbReference type="InterPro" id="IPR050131">
    <property type="entry name" value="Peptidase_S8_subtilisin-like"/>
</dbReference>